<evidence type="ECO:0000259" key="3">
    <source>
        <dbReference type="PROSITE" id="PS50206"/>
    </source>
</evidence>
<evidence type="ECO:0000256" key="2">
    <source>
        <dbReference type="ARBA" id="ARBA00022737"/>
    </source>
</evidence>
<evidence type="ECO:0000313" key="4">
    <source>
        <dbReference type="EMBL" id="MVA75724.1"/>
    </source>
</evidence>
<name>A0A6A9UVX5_9ACTN</name>
<dbReference type="InterPro" id="IPR045078">
    <property type="entry name" value="TST/MPST-like"/>
</dbReference>
<dbReference type="Pfam" id="PF00581">
    <property type="entry name" value="Rhodanese"/>
    <property type="match status" value="2"/>
</dbReference>
<dbReference type="SUPFAM" id="SSF52821">
    <property type="entry name" value="Rhodanese/Cell cycle control phosphatase"/>
    <property type="match status" value="2"/>
</dbReference>
<dbReference type="InterPro" id="IPR036873">
    <property type="entry name" value="Rhodanese-like_dom_sf"/>
</dbReference>
<keyword evidence="2" id="KW-0677">Repeat</keyword>
<gene>
    <name evidence="4" type="ORF">GC722_06755</name>
</gene>
<dbReference type="RefSeq" id="WP_156609274.1">
    <property type="nucleotide sequence ID" value="NZ_WPCU01000005.1"/>
</dbReference>
<protein>
    <submittedName>
        <fullName evidence="4">Sulfurtransferase</fullName>
    </submittedName>
</protein>
<reference evidence="4 5" key="1">
    <citation type="submission" date="2019-12" db="EMBL/GenBank/DDBJ databases">
        <title>Auraticoccus cholistani sp. nov., an actinomycete isolated from soil of Cholistan desert.</title>
        <authorList>
            <person name="Cheema M.T."/>
        </authorList>
    </citation>
    <scope>NUCLEOTIDE SEQUENCE [LARGE SCALE GENOMIC DNA]</scope>
    <source>
        <strain evidence="4 5">F435</strain>
    </source>
</reference>
<dbReference type="PROSITE" id="PS50206">
    <property type="entry name" value="RHODANESE_3"/>
    <property type="match status" value="2"/>
</dbReference>
<dbReference type="CDD" id="cd01449">
    <property type="entry name" value="TST_Repeat_2"/>
    <property type="match status" value="1"/>
</dbReference>
<proteinExistence type="predicted"/>
<dbReference type="GO" id="GO:0004792">
    <property type="term" value="F:thiosulfate-cyanide sulfurtransferase activity"/>
    <property type="evidence" value="ECO:0007669"/>
    <property type="project" value="TreeGrafter"/>
</dbReference>
<dbReference type="Gene3D" id="3.40.250.10">
    <property type="entry name" value="Rhodanese-like domain"/>
    <property type="match status" value="2"/>
</dbReference>
<dbReference type="CDD" id="cd01448">
    <property type="entry name" value="TST_Repeat_1"/>
    <property type="match status" value="1"/>
</dbReference>
<dbReference type="Proteomes" id="UP000435304">
    <property type="component" value="Unassembled WGS sequence"/>
</dbReference>
<comment type="caution">
    <text evidence="4">The sequence shown here is derived from an EMBL/GenBank/DDBJ whole genome shotgun (WGS) entry which is preliminary data.</text>
</comment>
<feature type="domain" description="Rhodanese" evidence="3">
    <location>
        <begin position="21"/>
        <end position="142"/>
    </location>
</feature>
<dbReference type="SMART" id="SM00450">
    <property type="entry name" value="RHOD"/>
    <property type="match status" value="2"/>
</dbReference>
<keyword evidence="1 4" id="KW-0808">Transferase</keyword>
<dbReference type="AlphaFoldDB" id="A0A6A9UVX5"/>
<sequence>MTAQTRRWLVDADELARLLAGDDPPLVLDARWNLLGPDGREEFEAGHVPGSRWVDLEHELSGHDDRSRGGAGRHPLPTPEVFQAAMRRVGLDPGRAVVAVDGGALLPAARLWWLLRDAGHDRVQVLDGGFAAWRAAGQPVETGPSAAVAPGGFVAGPPRLPATDAAGVQQALAEGRPVVDVRAAARYRGDEEPVDPVGGHVPGAQNLPSALLFGQDGRLLPPAELARVLGDLGPEPVLYCGSGVTASQTVLALAEAGREDGVLYAGSWSDWVSDPGRPVQTGG</sequence>
<feature type="domain" description="Rhodanese" evidence="3">
    <location>
        <begin position="172"/>
        <end position="280"/>
    </location>
</feature>
<keyword evidence="5" id="KW-1185">Reference proteome</keyword>
<organism evidence="4 5">
    <name type="scientific">Auraticoccus cholistanensis</name>
    <dbReference type="NCBI Taxonomy" id="2656650"/>
    <lineage>
        <taxon>Bacteria</taxon>
        <taxon>Bacillati</taxon>
        <taxon>Actinomycetota</taxon>
        <taxon>Actinomycetes</taxon>
        <taxon>Propionibacteriales</taxon>
        <taxon>Propionibacteriaceae</taxon>
        <taxon>Auraticoccus</taxon>
    </lineage>
</organism>
<dbReference type="PANTHER" id="PTHR11364:SF27">
    <property type="entry name" value="SULFURTRANSFERASE"/>
    <property type="match status" value="1"/>
</dbReference>
<dbReference type="PANTHER" id="PTHR11364">
    <property type="entry name" value="THIOSULFATE SULFERTANSFERASE"/>
    <property type="match status" value="1"/>
</dbReference>
<evidence type="ECO:0000256" key="1">
    <source>
        <dbReference type="ARBA" id="ARBA00022679"/>
    </source>
</evidence>
<accession>A0A6A9UVX5</accession>
<dbReference type="EMBL" id="WPCU01000005">
    <property type="protein sequence ID" value="MVA75724.1"/>
    <property type="molecule type" value="Genomic_DNA"/>
</dbReference>
<dbReference type="InterPro" id="IPR001763">
    <property type="entry name" value="Rhodanese-like_dom"/>
</dbReference>
<evidence type="ECO:0000313" key="5">
    <source>
        <dbReference type="Proteomes" id="UP000435304"/>
    </source>
</evidence>